<evidence type="ECO:0000256" key="3">
    <source>
        <dbReference type="ARBA" id="ARBA00022692"/>
    </source>
</evidence>
<dbReference type="InterPro" id="IPR052941">
    <property type="entry name" value="StomDev_PlantInt_Reg"/>
</dbReference>
<dbReference type="EMBL" id="JAEACU010000002">
    <property type="protein sequence ID" value="KAH7543070.1"/>
    <property type="molecule type" value="Genomic_DNA"/>
</dbReference>
<evidence type="ECO:0000256" key="11">
    <source>
        <dbReference type="SAM" id="SignalP"/>
    </source>
</evidence>
<organism evidence="13 14">
    <name type="scientific">Ziziphus jujuba var. spinosa</name>
    <dbReference type="NCBI Taxonomy" id="714518"/>
    <lineage>
        <taxon>Eukaryota</taxon>
        <taxon>Viridiplantae</taxon>
        <taxon>Streptophyta</taxon>
        <taxon>Embryophyta</taxon>
        <taxon>Tracheophyta</taxon>
        <taxon>Spermatophyta</taxon>
        <taxon>Magnoliopsida</taxon>
        <taxon>eudicotyledons</taxon>
        <taxon>Gunneridae</taxon>
        <taxon>Pentapetalae</taxon>
        <taxon>rosids</taxon>
        <taxon>fabids</taxon>
        <taxon>Rosales</taxon>
        <taxon>Rhamnaceae</taxon>
        <taxon>Paliureae</taxon>
        <taxon>Ziziphus</taxon>
    </lineage>
</organism>
<dbReference type="Pfam" id="PF08263">
    <property type="entry name" value="LRRNT_2"/>
    <property type="match status" value="1"/>
</dbReference>
<dbReference type="SUPFAM" id="SSF56112">
    <property type="entry name" value="Protein kinase-like (PK-like)"/>
    <property type="match status" value="2"/>
</dbReference>
<dbReference type="Pfam" id="PF00226">
    <property type="entry name" value="DnaJ"/>
    <property type="match status" value="1"/>
</dbReference>
<proteinExistence type="predicted"/>
<keyword evidence="4 11" id="KW-0732">Signal</keyword>
<dbReference type="InterPro" id="IPR011009">
    <property type="entry name" value="Kinase-like_dom_sf"/>
</dbReference>
<evidence type="ECO:0000256" key="8">
    <source>
        <dbReference type="ARBA" id="ARBA00023180"/>
    </source>
</evidence>
<keyword evidence="3 10" id="KW-0812">Transmembrane</keyword>
<dbReference type="InterPro" id="IPR017441">
    <property type="entry name" value="Protein_kinase_ATP_BS"/>
</dbReference>
<keyword evidence="9" id="KW-0547">Nucleotide-binding</keyword>
<keyword evidence="8" id="KW-0325">Glycoprotein</keyword>
<evidence type="ECO:0000256" key="7">
    <source>
        <dbReference type="ARBA" id="ARBA00023136"/>
    </source>
</evidence>
<dbReference type="InterPro" id="IPR032675">
    <property type="entry name" value="LRR_dom_sf"/>
</dbReference>
<dbReference type="GO" id="GO:0005524">
    <property type="term" value="F:ATP binding"/>
    <property type="evidence" value="ECO:0007669"/>
    <property type="project" value="UniProtKB-UniRule"/>
</dbReference>
<dbReference type="PRINTS" id="PR00625">
    <property type="entry name" value="JDOMAIN"/>
</dbReference>
<dbReference type="PROSITE" id="PS00107">
    <property type="entry name" value="PROTEIN_KINASE_ATP"/>
    <property type="match status" value="1"/>
</dbReference>
<dbReference type="FunFam" id="3.80.10.10:FF:000539">
    <property type="entry name" value="LRR receptor-like serine/threonine-protein kinase EFR"/>
    <property type="match status" value="1"/>
</dbReference>
<feature type="binding site" evidence="9">
    <location>
        <position position="759"/>
    </location>
    <ligand>
        <name>ATP</name>
        <dbReference type="ChEBI" id="CHEBI:30616"/>
    </ligand>
</feature>
<dbReference type="Gene3D" id="1.10.287.110">
    <property type="entry name" value="DnaJ domain"/>
    <property type="match status" value="1"/>
</dbReference>
<feature type="domain" description="J" evidence="12">
    <location>
        <begin position="892"/>
        <end position="949"/>
    </location>
</feature>
<evidence type="ECO:0000256" key="5">
    <source>
        <dbReference type="ARBA" id="ARBA00022737"/>
    </source>
</evidence>
<keyword evidence="5" id="KW-0677">Repeat</keyword>
<dbReference type="SMART" id="SM00271">
    <property type="entry name" value="DnaJ"/>
    <property type="match status" value="1"/>
</dbReference>
<dbReference type="SUPFAM" id="SSF52058">
    <property type="entry name" value="L domain-like"/>
    <property type="match status" value="2"/>
</dbReference>
<feature type="transmembrane region" description="Helical" evidence="10">
    <location>
        <begin position="670"/>
        <end position="694"/>
    </location>
</feature>
<evidence type="ECO:0000256" key="6">
    <source>
        <dbReference type="ARBA" id="ARBA00022989"/>
    </source>
</evidence>
<accession>A0A978VW75</accession>
<dbReference type="Gene3D" id="3.30.70.20">
    <property type="match status" value="1"/>
</dbReference>
<dbReference type="InterPro" id="IPR036869">
    <property type="entry name" value="J_dom_sf"/>
</dbReference>
<protein>
    <recommendedName>
        <fullName evidence="12">J domain-containing protein</fullName>
    </recommendedName>
</protein>
<comment type="caution">
    <text evidence="13">The sequence shown here is derived from an EMBL/GenBank/DDBJ whole genome shotgun (WGS) entry which is preliminary data.</text>
</comment>
<dbReference type="SMART" id="SM00369">
    <property type="entry name" value="LRR_TYP"/>
    <property type="match status" value="8"/>
</dbReference>
<evidence type="ECO:0000256" key="1">
    <source>
        <dbReference type="ARBA" id="ARBA00004167"/>
    </source>
</evidence>
<keyword evidence="2" id="KW-0433">Leucine-rich repeat</keyword>
<evidence type="ECO:0000256" key="2">
    <source>
        <dbReference type="ARBA" id="ARBA00022614"/>
    </source>
</evidence>
<dbReference type="SUPFAM" id="SSF46565">
    <property type="entry name" value="Chaperone J-domain"/>
    <property type="match status" value="1"/>
</dbReference>
<sequence>MVTFQRHIPLLFLLVLPLSGAFICEDYRDCQTLLQFKKGIISDPFGHLQAWNIANPFCNWTGVTCHQYHQNRVIALELIDMHLQGIISPLLSNLSLLTNLSLQNNRFHGEIPSSFGKLSELVYLNISDNNLQGEIPASLQGCQSLKSIDLDYNNLSGVIPEEIGRMKNLRVLALSENNLTGSIPSNLSNLTELTQLELAVNYFTGSIPPQLGALRKLEIFYLHINFLTGPIPAAISNCTALRKISLIENLLSGEIPLELGSKLQNLEKFYAWNNRLSGKIPVTLSNLSRLILLDLSFNNLEGEVPPELGMLKNLENLCLHANYLGNSSGNSSLTFLTSLTNCSFLKKLNLRSCLFSGNLPASVGALSKDLSFLDLRSNCITGNIPESIGNLSSLVYLNLSDNFLTGPIPASLGRLGQLQRLNLYRNRISGSIPNEMGQMANLGLLNLGANLISGPIPPSLGNLSQLRYLYLSQNTLSGKFPIELTQCTLLMLLDLSYNSVNGSIPVRIGLLSNLAFSLILSNNNFEGQIPETIGKLISVQAIDFSKNKFSGTIPTPIGGCISLVYLNLSHNRLGGPIPRSLKLITNLEGLDLAHNELNGTIPIWIGDERMIKNLNLSYNRLSGEIPTTGMLSNFNRSSFLGNVGLCGGSASIGFPPCEVQKLTHKIRKRVWYAMIAIGVIGMLLLAAIFVYCFFRKDDEKPDDVMLTTFSAQCGTCTYTQRELEIATDGFHDTCLLGRGSFGSVFKAITDNGNTTVAVKVLHGDIKYGQGIEVSAKGDIYSFGVMLLEMVTRKRPTSNMFTDGLDLRQWVRYALPDHILDVVDITLKQEANLGGQNDTVGSLHRLEQCCIQMLDLAMMCTDDNPQNRPTASSVVQIGRTGEDADAPLSSTSSAFAVLGVQPTCSAAELKAAFRAKVKQFHPDVNRTGEGSDTMIRRVIQAYEMLSNYSRSEIIESADLSVGVGNFICSECLDPFENPECEAFDLFVNEILCVGKGCPYSCVTRAPHAFSFASTGTARATSQGHGEDYQVQLAVGQCPRSCIHYVTPSQRIILEELLDSILEVPYDISAEADFLYSLIVKAKFENNRYQKPKKQPKASTQNVDWF</sequence>
<dbReference type="Pfam" id="PF13855">
    <property type="entry name" value="LRR_8"/>
    <property type="match status" value="1"/>
</dbReference>
<keyword evidence="9" id="KW-0067">ATP-binding</keyword>
<dbReference type="FunFam" id="3.80.10.10:FF:000095">
    <property type="entry name" value="LRR receptor-like serine/threonine-protein kinase GSO1"/>
    <property type="match status" value="1"/>
</dbReference>
<dbReference type="GO" id="GO:0016020">
    <property type="term" value="C:membrane"/>
    <property type="evidence" value="ECO:0007669"/>
    <property type="project" value="UniProtKB-SubCell"/>
</dbReference>
<evidence type="ECO:0000259" key="12">
    <source>
        <dbReference type="PROSITE" id="PS50076"/>
    </source>
</evidence>
<dbReference type="Pfam" id="PF00560">
    <property type="entry name" value="LRR_1"/>
    <property type="match status" value="11"/>
</dbReference>
<dbReference type="InterPro" id="IPR001611">
    <property type="entry name" value="Leu-rich_rpt"/>
</dbReference>
<dbReference type="AlphaFoldDB" id="A0A978VW75"/>
<evidence type="ECO:0000256" key="10">
    <source>
        <dbReference type="SAM" id="Phobius"/>
    </source>
</evidence>
<keyword evidence="6 10" id="KW-1133">Transmembrane helix</keyword>
<feature type="chain" id="PRO_5036986412" description="J domain-containing protein" evidence="11">
    <location>
        <begin position="22"/>
        <end position="1104"/>
    </location>
</feature>
<evidence type="ECO:0000313" key="14">
    <source>
        <dbReference type="Proteomes" id="UP000813462"/>
    </source>
</evidence>
<evidence type="ECO:0000313" key="13">
    <source>
        <dbReference type="EMBL" id="KAH7543070.1"/>
    </source>
</evidence>
<dbReference type="PANTHER" id="PTHR48004">
    <property type="entry name" value="OS01G0149700 PROTEIN"/>
    <property type="match status" value="1"/>
</dbReference>
<dbReference type="CDD" id="cd06257">
    <property type="entry name" value="DnaJ"/>
    <property type="match status" value="1"/>
</dbReference>
<name>A0A978VW75_ZIZJJ</name>
<gene>
    <name evidence="13" type="ORF">FEM48_Zijuj02G0144300</name>
</gene>
<dbReference type="InterPro" id="IPR013210">
    <property type="entry name" value="LRR_N_plant-typ"/>
</dbReference>
<comment type="subcellular location">
    <subcellularLocation>
        <location evidence="1">Membrane</location>
        <topology evidence="1">Single-pass membrane protein</topology>
    </subcellularLocation>
</comment>
<dbReference type="PROSITE" id="PS51450">
    <property type="entry name" value="LRR"/>
    <property type="match status" value="1"/>
</dbReference>
<keyword evidence="7 10" id="KW-0472">Membrane</keyword>
<dbReference type="InterPro" id="IPR003591">
    <property type="entry name" value="Leu-rich_rpt_typical-subtyp"/>
</dbReference>
<evidence type="ECO:0000256" key="4">
    <source>
        <dbReference type="ARBA" id="ARBA00022729"/>
    </source>
</evidence>
<feature type="signal peptide" evidence="11">
    <location>
        <begin position="1"/>
        <end position="21"/>
    </location>
</feature>
<reference evidence="13" key="1">
    <citation type="journal article" date="2021" name="Front. Plant Sci.">
        <title>Chromosome-Scale Genome Assembly for Chinese Sour Jujube and Insights Into Its Genome Evolution and Domestication Signature.</title>
        <authorList>
            <person name="Shen L.-Y."/>
            <person name="Luo H."/>
            <person name="Wang X.-L."/>
            <person name="Wang X.-M."/>
            <person name="Qiu X.-J."/>
            <person name="Liu H."/>
            <person name="Zhou S.-S."/>
            <person name="Jia K.-H."/>
            <person name="Nie S."/>
            <person name="Bao Y.-T."/>
            <person name="Zhang R.-G."/>
            <person name="Yun Q.-Z."/>
            <person name="Chai Y.-H."/>
            <person name="Lu J.-Y."/>
            <person name="Li Y."/>
            <person name="Zhao S.-W."/>
            <person name="Mao J.-F."/>
            <person name="Jia S.-G."/>
            <person name="Mao Y.-M."/>
        </authorList>
    </citation>
    <scope>NUCLEOTIDE SEQUENCE</scope>
    <source>
        <strain evidence="13">AT0</strain>
        <tissue evidence="13">Leaf</tissue>
    </source>
</reference>
<dbReference type="PANTHER" id="PTHR48004:SF98">
    <property type="entry name" value="OS11G0691800 PROTEIN"/>
    <property type="match status" value="1"/>
</dbReference>
<dbReference type="Gene3D" id="3.80.10.10">
    <property type="entry name" value="Ribonuclease Inhibitor"/>
    <property type="match status" value="3"/>
</dbReference>
<dbReference type="FunFam" id="3.80.10.10:FF:000041">
    <property type="entry name" value="LRR receptor-like serine/threonine-protein kinase ERECTA"/>
    <property type="match status" value="1"/>
</dbReference>
<dbReference type="InterPro" id="IPR001623">
    <property type="entry name" value="DnaJ_domain"/>
</dbReference>
<dbReference type="Proteomes" id="UP000813462">
    <property type="component" value="Unassembled WGS sequence"/>
</dbReference>
<dbReference type="Gene3D" id="1.10.510.10">
    <property type="entry name" value="Transferase(Phosphotransferase) domain 1"/>
    <property type="match status" value="1"/>
</dbReference>
<dbReference type="PROSITE" id="PS50076">
    <property type="entry name" value="DNAJ_2"/>
    <property type="match status" value="1"/>
</dbReference>
<evidence type="ECO:0000256" key="9">
    <source>
        <dbReference type="PROSITE-ProRule" id="PRU10141"/>
    </source>
</evidence>